<dbReference type="EMBL" id="CP003316">
    <property type="protein sequence ID" value="AFA38532.1"/>
    <property type="molecule type" value="Genomic_DNA"/>
</dbReference>
<sequence length="82" mass="9547">MLLTHVLMFLEDRSHWGPPLQGAARCPRGYLVVEIYHVKNGKALKYTNEELEEALAVFTVVRRNVRPDMQNFVLSARRPKRL</sequence>
<name>H6Q768_PYROT</name>
<protein>
    <submittedName>
        <fullName evidence="1">Uncharacterized protein</fullName>
    </submittedName>
</protein>
<evidence type="ECO:0000313" key="1">
    <source>
        <dbReference type="EMBL" id="AFA38532.1"/>
    </source>
</evidence>
<gene>
    <name evidence="1" type="ordered locus">Pogu_0505</name>
</gene>
<keyword evidence="2" id="KW-1185">Reference proteome</keyword>
<evidence type="ECO:0000313" key="2">
    <source>
        <dbReference type="Proteomes" id="UP000009062"/>
    </source>
</evidence>
<dbReference type="Proteomes" id="UP000009062">
    <property type="component" value="Chromosome"/>
</dbReference>
<organism evidence="1 2">
    <name type="scientific">Pyrobaculum oguniense (strain DSM 13380 / JCM 10595 / TE7)</name>
    <dbReference type="NCBI Taxonomy" id="698757"/>
    <lineage>
        <taxon>Archaea</taxon>
        <taxon>Thermoproteota</taxon>
        <taxon>Thermoprotei</taxon>
        <taxon>Thermoproteales</taxon>
        <taxon>Thermoproteaceae</taxon>
        <taxon>Pyrobaculum</taxon>
    </lineage>
</organism>
<proteinExistence type="predicted"/>
<accession>H6Q768</accession>
<dbReference type="STRING" id="698757.Pogu_0505"/>
<dbReference type="AlphaFoldDB" id="H6Q768"/>
<dbReference type="KEGG" id="pog:Pogu_0505"/>
<dbReference type="HOGENOM" id="CLU_2550423_0_0_2"/>
<reference evidence="1 2" key="1">
    <citation type="journal article" date="2012" name="Stand. Genomic Sci.">
        <title>Complete genome sequence of Pyrobaculum oguniense.</title>
        <authorList>
            <person name="Bernick D.L."/>
            <person name="Karplus K."/>
            <person name="Lui L.M."/>
            <person name="Coker J.K."/>
            <person name="Murphy J.N."/>
            <person name="Chan P.P."/>
            <person name="Cozen A.E."/>
            <person name="Lowe T.M."/>
        </authorList>
    </citation>
    <scope>NUCLEOTIDE SEQUENCE [LARGE SCALE GENOMIC DNA]</scope>
    <source>
        <strain evidence="1 2">TE7</strain>
    </source>
</reference>